<keyword evidence="3" id="KW-1185">Reference proteome</keyword>
<dbReference type="PANTHER" id="PTHR35149:SF2">
    <property type="entry name" value="DUF262 DOMAIN-CONTAINING PROTEIN"/>
    <property type="match status" value="1"/>
</dbReference>
<evidence type="ECO:0000313" key="3">
    <source>
        <dbReference type="Proteomes" id="UP000176288"/>
    </source>
</evidence>
<dbReference type="KEGG" id="avu:BK816_08115"/>
<name>A0A1D9MM62_9ACTO</name>
<sequence length="641" mass="73270">MNVTTTSARGLFNNFRFVFPLYQREYSWEPEDVDDFLSSINLIIDRSKHSERRGDYQRLMGAIVLASVENSDNSNGVLEFNNEDEHSDSDHRMEVSIIDGQQRLTTIMMIASCLAKKAAELKRFLVARDIINPYISKVDSRAEEIVWSVRFSNVGANNWWYGHISSEFGKYRNDIELPEYESIESDSFTGPGYVTSSIEKMKKAISAVDNYFKNNVFDDDDSELTMSRIKDWLGALRYSIRFILWEEKDAADAFEIFEALNSKGQQLTTVDLLKMLTVGTAHKTEQEQVYNEWNNFIIAINGLGIRDSQIETFIRHIFISKHGPVSGKEVYFKFKEIYFNNSRDKKTRERFIDLLNASLDVYEFMWIKGADASLVQKALSWLVSDGEQGAEGGSKDESHVEYARIVLGACLRTLDEQVGLRILRPLFLCLARNISPETDPSAVKNVVMSAIGVYLRIVFKLAKGSSESNVVEIAVGNLCKEISDKSVINFATSQHLTSMRLHEVDPKEVLNELRGSNVYNVGVLNLLLRSVAFKTIFPPFEGNAIRVWQYGLEDASWSAFSSRPSYDPSLDFLGNNVLYYGIRRPRNTRSFEDVKIHYPEGIVDDTVVSFIVQNDEWNDDAIAKLSDYYVNEITQVWSKWF</sequence>
<gene>
    <name evidence="2" type="ORF">BK816_08115</name>
</gene>
<protein>
    <recommendedName>
        <fullName evidence="1">GmrSD restriction endonucleases N-terminal domain-containing protein</fullName>
    </recommendedName>
</protein>
<dbReference type="STRING" id="1912795.BK816_08115"/>
<proteinExistence type="predicted"/>
<dbReference type="Proteomes" id="UP000176288">
    <property type="component" value="Chromosome"/>
</dbReference>
<feature type="domain" description="GmrSD restriction endonucleases N-terminal" evidence="1">
    <location>
        <begin position="11"/>
        <end position="274"/>
    </location>
</feature>
<reference evidence="2 3" key="1">
    <citation type="submission" date="2016-10" db="EMBL/GenBank/DDBJ databases">
        <title>Actinomyces aegypiusis sp. nov., isolated from the Aegypius monachus in Qinghai Tibet Plateau China.</title>
        <authorList>
            <person name="Wang Y."/>
        </authorList>
    </citation>
    <scope>NUCLEOTIDE SEQUENCE [LARGE SCALE GENOMIC DNA]</scope>
    <source>
        <strain evidence="2 3">VUL4_3</strain>
    </source>
</reference>
<evidence type="ECO:0000313" key="2">
    <source>
        <dbReference type="EMBL" id="AOZ73253.1"/>
    </source>
</evidence>
<dbReference type="PANTHER" id="PTHR35149">
    <property type="entry name" value="SLL5132 PROTEIN"/>
    <property type="match status" value="1"/>
</dbReference>
<dbReference type="Pfam" id="PF03235">
    <property type="entry name" value="GmrSD_N"/>
    <property type="match status" value="1"/>
</dbReference>
<dbReference type="RefSeq" id="WP_071164716.1">
    <property type="nucleotide sequence ID" value="NZ_CP017812.1"/>
</dbReference>
<accession>A0A1D9MM62</accession>
<dbReference type="InterPro" id="IPR004919">
    <property type="entry name" value="GmrSD_N"/>
</dbReference>
<dbReference type="OrthoDB" id="9798761at2"/>
<dbReference type="EMBL" id="CP017812">
    <property type="protein sequence ID" value="AOZ73253.1"/>
    <property type="molecule type" value="Genomic_DNA"/>
</dbReference>
<organism evidence="2 3">
    <name type="scientific">Boudabousia tangfeifanii</name>
    <dbReference type="NCBI Taxonomy" id="1912795"/>
    <lineage>
        <taxon>Bacteria</taxon>
        <taxon>Bacillati</taxon>
        <taxon>Actinomycetota</taxon>
        <taxon>Actinomycetes</taxon>
        <taxon>Actinomycetales</taxon>
        <taxon>Actinomycetaceae</taxon>
        <taxon>Boudabousia</taxon>
    </lineage>
</organism>
<dbReference type="AlphaFoldDB" id="A0A1D9MM62"/>
<evidence type="ECO:0000259" key="1">
    <source>
        <dbReference type="Pfam" id="PF03235"/>
    </source>
</evidence>